<keyword evidence="11" id="KW-0067">ATP-binding</keyword>
<dbReference type="Gene3D" id="3.30.470.20">
    <property type="entry name" value="ATP-grasp fold, B domain"/>
    <property type="match status" value="1"/>
</dbReference>
<comment type="cofactor">
    <cofactor evidence="1">
        <name>Mg(2+)</name>
        <dbReference type="ChEBI" id="CHEBI:18420"/>
    </cofactor>
</comment>
<keyword evidence="7" id="KW-0808">Transferase</keyword>
<dbReference type="InterPro" id="IPR006319">
    <property type="entry name" value="PEP_synth"/>
</dbReference>
<evidence type="ECO:0000256" key="5">
    <source>
        <dbReference type="ARBA" id="ARBA00011996"/>
    </source>
</evidence>
<keyword evidence="16" id="KW-0670">Pyruvate</keyword>
<evidence type="ECO:0000313" key="16">
    <source>
        <dbReference type="EMBL" id="AXE17146.1"/>
    </source>
</evidence>
<evidence type="ECO:0000256" key="8">
    <source>
        <dbReference type="ARBA" id="ARBA00022723"/>
    </source>
</evidence>
<dbReference type="UniPathway" id="UPA00138"/>
<evidence type="ECO:0000256" key="7">
    <source>
        <dbReference type="ARBA" id="ARBA00022679"/>
    </source>
</evidence>
<keyword evidence="8" id="KW-0479">Metal-binding</keyword>
<comment type="function">
    <text evidence="2">Catalyzes the phosphorylation of pyruvate to phosphoenolpyruvate.</text>
</comment>
<dbReference type="PANTHER" id="PTHR43030">
    <property type="entry name" value="PHOSPHOENOLPYRUVATE SYNTHASE"/>
    <property type="match status" value="1"/>
</dbReference>
<evidence type="ECO:0000256" key="4">
    <source>
        <dbReference type="ARBA" id="ARBA00007837"/>
    </source>
</evidence>
<evidence type="ECO:0000256" key="11">
    <source>
        <dbReference type="ARBA" id="ARBA00022840"/>
    </source>
</evidence>
<dbReference type="InterPro" id="IPR002192">
    <property type="entry name" value="PPDK_AMP/ATP-bd"/>
</dbReference>
<dbReference type="RefSeq" id="WP_114065932.1">
    <property type="nucleotide sequence ID" value="NZ_CP030850.1"/>
</dbReference>
<keyword evidence="10" id="KW-0418">Kinase</keyword>
<keyword evidence="17" id="KW-1185">Reference proteome</keyword>
<organism evidence="16 17">
    <name type="scientific">Runella rosea</name>
    <dbReference type="NCBI Taxonomy" id="2259595"/>
    <lineage>
        <taxon>Bacteria</taxon>
        <taxon>Pseudomonadati</taxon>
        <taxon>Bacteroidota</taxon>
        <taxon>Cytophagia</taxon>
        <taxon>Cytophagales</taxon>
        <taxon>Spirosomataceae</taxon>
        <taxon>Runella</taxon>
    </lineage>
</organism>
<dbReference type="GO" id="GO:0008986">
    <property type="term" value="F:pyruvate, water dikinase activity"/>
    <property type="evidence" value="ECO:0007669"/>
    <property type="project" value="UniProtKB-EC"/>
</dbReference>
<comment type="pathway">
    <text evidence="3">Carbohydrate biosynthesis; gluconeogenesis.</text>
</comment>
<protein>
    <recommendedName>
        <fullName evidence="6">Phosphoenolpyruvate synthase</fullName>
        <ecNumber evidence="5">2.7.9.2</ecNumber>
    </recommendedName>
    <alternativeName>
        <fullName evidence="13">Pyruvate, water dikinase</fullName>
    </alternativeName>
</protein>
<dbReference type="KEGG" id="run:DR864_05050"/>
<feature type="domain" description="Pyruvate phosphate dikinase AMP/ATP-binding" evidence="15">
    <location>
        <begin position="17"/>
        <end position="336"/>
    </location>
</feature>
<dbReference type="OrthoDB" id="9765468at2"/>
<accession>A0A344TES5</accession>
<evidence type="ECO:0000256" key="9">
    <source>
        <dbReference type="ARBA" id="ARBA00022741"/>
    </source>
</evidence>
<evidence type="ECO:0000256" key="14">
    <source>
        <dbReference type="ARBA" id="ARBA00047700"/>
    </source>
</evidence>
<dbReference type="Gene3D" id="3.30.1490.20">
    <property type="entry name" value="ATP-grasp fold, A domain"/>
    <property type="match status" value="1"/>
</dbReference>
<evidence type="ECO:0000259" key="15">
    <source>
        <dbReference type="Pfam" id="PF01326"/>
    </source>
</evidence>
<proteinExistence type="inferred from homology"/>
<gene>
    <name evidence="16" type="ORF">DR864_05050</name>
</gene>
<evidence type="ECO:0000256" key="6">
    <source>
        <dbReference type="ARBA" id="ARBA00021623"/>
    </source>
</evidence>
<dbReference type="EMBL" id="CP030850">
    <property type="protein sequence ID" value="AXE17146.1"/>
    <property type="molecule type" value="Genomic_DNA"/>
</dbReference>
<evidence type="ECO:0000256" key="3">
    <source>
        <dbReference type="ARBA" id="ARBA00004742"/>
    </source>
</evidence>
<keyword evidence="12" id="KW-0460">Magnesium</keyword>
<dbReference type="EC" id="2.7.9.2" evidence="5"/>
<evidence type="ECO:0000256" key="2">
    <source>
        <dbReference type="ARBA" id="ARBA00002988"/>
    </source>
</evidence>
<comment type="similarity">
    <text evidence="4">Belongs to the PEP-utilizing enzyme family.</text>
</comment>
<dbReference type="Pfam" id="PF01326">
    <property type="entry name" value="PPDK_N"/>
    <property type="match status" value="1"/>
</dbReference>
<keyword evidence="9" id="KW-0547">Nucleotide-binding</keyword>
<evidence type="ECO:0000256" key="13">
    <source>
        <dbReference type="ARBA" id="ARBA00033470"/>
    </source>
</evidence>
<comment type="catalytic activity">
    <reaction evidence="14">
        <text>pyruvate + ATP + H2O = phosphoenolpyruvate + AMP + phosphate + 2 H(+)</text>
        <dbReference type="Rhea" id="RHEA:11364"/>
        <dbReference type="ChEBI" id="CHEBI:15361"/>
        <dbReference type="ChEBI" id="CHEBI:15377"/>
        <dbReference type="ChEBI" id="CHEBI:15378"/>
        <dbReference type="ChEBI" id="CHEBI:30616"/>
        <dbReference type="ChEBI" id="CHEBI:43474"/>
        <dbReference type="ChEBI" id="CHEBI:58702"/>
        <dbReference type="ChEBI" id="CHEBI:456215"/>
        <dbReference type="EC" id="2.7.9.2"/>
    </reaction>
</comment>
<dbReference type="SUPFAM" id="SSF56059">
    <property type="entry name" value="Glutathione synthetase ATP-binding domain-like"/>
    <property type="match status" value="1"/>
</dbReference>
<name>A0A344TES5_9BACT</name>
<dbReference type="GO" id="GO:0046872">
    <property type="term" value="F:metal ion binding"/>
    <property type="evidence" value="ECO:0007669"/>
    <property type="project" value="UniProtKB-KW"/>
</dbReference>
<dbReference type="InterPro" id="IPR013815">
    <property type="entry name" value="ATP_grasp_subdomain_1"/>
</dbReference>
<evidence type="ECO:0000256" key="10">
    <source>
        <dbReference type="ARBA" id="ARBA00022777"/>
    </source>
</evidence>
<evidence type="ECO:0000256" key="12">
    <source>
        <dbReference type="ARBA" id="ARBA00022842"/>
    </source>
</evidence>
<reference evidence="16 17" key="1">
    <citation type="submission" date="2018-07" db="EMBL/GenBank/DDBJ databases">
        <title>Genome sequencing of Runella.</title>
        <authorList>
            <person name="Baek M.-G."/>
            <person name="Yi H."/>
        </authorList>
    </citation>
    <scope>NUCLEOTIDE SEQUENCE [LARGE SCALE GENOMIC DNA]</scope>
    <source>
        <strain evidence="16 17">HYN0085</strain>
    </source>
</reference>
<dbReference type="AlphaFoldDB" id="A0A344TES5"/>
<sequence length="357" mass="39343">MKYTLFFKEALPEEYYLLGGKGASLASMSAADLPVPVGFCITTHAYADFLHGSALAEAIYQKVNGIDCANVAELDQVSEEVRGLLLVSPLPSEVEHSIKASYHQLCALAGATNDLPVAVRSSATAEDLPDASFAGQQDTYLWVVGEEEVIEHVRRCWASLYTSRAINYRRNQQIREDEVLMSVVIQKMVNARTAGVAMTLNPTNGDRSKIVIDASWGLGEAVVSGEVTPDNFLVDKVMMEVLASNIQNKHIEHVPDKINRRVLTREILDDRATQPSLSEEEVKIVCRMAKIIEKHYRCPQDIEWAIDADLPAGQNFTLLQSRPETVWSQKKAPAASSVKTGMEGILNTLMNPLASKK</sequence>
<dbReference type="Proteomes" id="UP000251993">
    <property type="component" value="Chromosome"/>
</dbReference>
<dbReference type="GO" id="GO:0006094">
    <property type="term" value="P:gluconeogenesis"/>
    <property type="evidence" value="ECO:0007669"/>
    <property type="project" value="UniProtKB-UniPathway"/>
</dbReference>
<dbReference type="GO" id="GO:0005524">
    <property type="term" value="F:ATP binding"/>
    <property type="evidence" value="ECO:0007669"/>
    <property type="project" value="UniProtKB-KW"/>
</dbReference>
<dbReference type="PANTHER" id="PTHR43030:SF1">
    <property type="entry name" value="PHOSPHOENOLPYRUVATE SYNTHASE"/>
    <property type="match status" value="1"/>
</dbReference>
<evidence type="ECO:0000256" key="1">
    <source>
        <dbReference type="ARBA" id="ARBA00001946"/>
    </source>
</evidence>
<dbReference type="FunFam" id="3.30.1490.20:FF:000010">
    <property type="entry name" value="Phosphoenolpyruvate synthase"/>
    <property type="match status" value="1"/>
</dbReference>
<evidence type="ECO:0000313" key="17">
    <source>
        <dbReference type="Proteomes" id="UP000251993"/>
    </source>
</evidence>